<dbReference type="Pfam" id="PF00698">
    <property type="entry name" value="Acyl_transf_1"/>
    <property type="match status" value="1"/>
</dbReference>
<dbReference type="InterPro" id="IPR032821">
    <property type="entry name" value="PKS_assoc"/>
</dbReference>
<dbReference type="CDD" id="cd00833">
    <property type="entry name" value="PKS"/>
    <property type="match status" value="1"/>
</dbReference>
<dbReference type="CDD" id="cd08953">
    <property type="entry name" value="KR_2_SDR_x"/>
    <property type="match status" value="1"/>
</dbReference>
<keyword evidence="2" id="KW-0596">Phosphopantetheine</keyword>
<accession>A1S4L6</accession>
<dbReference type="PROSITE" id="PS52004">
    <property type="entry name" value="KS3_2"/>
    <property type="match status" value="1"/>
</dbReference>
<dbReference type="SUPFAM" id="SSF55048">
    <property type="entry name" value="Probable ACP-binding domain of malonyl-CoA ACP transacylase"/>
    <property type="match status" value="1"/>
</dbReference>
<name>A1S4L6_SHEAM</name>
<dbReference type="Pfam" id="PF16197">
    <property type="entry name" value="KAsynt_C_assoc"/>
    <property type="match status" value="1"/>
</dbReference>
<dbReference type="RefSeq" id="WP_011759231.1">
    <property type="nucleotide sequence ID" value="NC_008700.1"/>
</dbReference>
<dbReference type="InterPro" id="IPR016035">
    <property type="entry name" value="Acyl_Trfase/lysoPLipase"/>
</dbReference>
<dbReference type="eggNOG" id="COG1028">
    <property type="taxonomic scope" value="Bacteria"/>
</dbReference>
<dbReference type="SMART" id="SM00827">
    <property type="entry name" value="PKS_AT"/>
    <property type="match status" value="1"/>
</dbReference>
<dbReference type="SUPFAM" id="SSF47336">
    <property type="entry name" value="ACP-like"/>
    <property type="match status" value="5"/>
</dbReference>
<feature type="region of interest" description="N-terminal hotdog fold" evidence="5">
    <location>
        <begin position="2262"/>
        <end position="2382"/>
    </location>
</feature>
<feature type="compositionally biased region" description="Low complexity" evidence="6">
    <location>
        <begin position="1002"/>
        <end position="1018"/>
    </location>
</feature>
<dbReference type="HOGENOM" id="CLU_000022_30_2_6"/>
<dbReference type="STRING" id="326297.Sama_1115"/>
<evidence type="ECO:0000256" key="4">
    <source>
        <dbReference type="ARBA" id="ARBA00022679"/>
    </source>
</evidence>
<dbReference type="PANTHER" id="PTHR43074:SF1">
    <property type="entry name" value="BETA-KETOACYL SYNTHASE FAMILY PROTEIN-RELATED"/>
    <property type="match status" value="1"/>
</dbReference>
<dbReference type="InterPro" id="IPR016036">
    <property type="entry name" value="Malonyl_transacylase_ACP-bd"/>
</dbReference>
<dbReference type="InterPro" id="IPR009081">
    <property type="entry name" value="PP-bd_ACP"/>
</dbReference>
<dbReference type="KEGG" id="saz:Sama_1115"/>
<dbReference type="InterPro" id="IPR016039">
    <property type="entry name" value="Thiolase-like"/>
</dbReference>
<dbReference type="NCBIfam" id="TIGR02813">
    <property type="entry name" value="omega_3_PfaA"/>
    <property type="match status" value="1"/>
</dbReference>
<dbReference type="InterPro" id="IPR042104">
    <property type="entry name" value="PKS_dehydratase_sf"/>
</dbReference>
<dbReference type="PROSITE" id="PS50075">
    <property type="entry name" value="CARRIER"/>
    <property type="match status" value="3"/>
</dbReference>
<dbReference type="Pfam" id="PF08659">
    <property type="entry name" value="KR"/>
    <property type="match status" value="1"/>
</dbReference>
<evidence type="ECO:0000256" key="5">
    <source>
        <dbReference type="PROSITE-ProRule" id="PRU01363"/>
    </source>
</evidence>
<dbReference type="SMART" id="SM00825">
    <property type="entry name" value="PKS_KS"/>
    <property type="match status" value="1"/>
</dbReference>
<dbReference type="InterPro" id="IPR020841">
    <property type="entry name" value="PKS_Beta-ketoAc_synthase_dom"/>
</dbReference>
<dbReference type="Gene3D" id="3.30.70.250">
    <property type="entry name" value="Malonyl-CoA ACP transacylase, ACP-binding"/>
    <property type="match status" value="1"/>
</dbReference>
<evidence type="ECO:0000256" key="2">
    <source>
        <dbReference type="ARBA" id="ARBA00022450"/>
    </source>
</evidence>
<dbReference type="Pfam" id="PF00550">
    <property type="entry name" value="PP-binding"/>
    <property type="match status" value="5"/>
</dbReference>
<dbReference type="InterPro" id="IPR014030">
    <property type="entry name" value="Ketoacyl_synth_N"/>
</dbReference>
<sequence length="2542" mass="268780">MSESKTQDAQDLRLNKRLKDTPIAIVGMASLFANSRYLNDFWDLICDKIDAITEVPADRWQIDDYFDADKRSPDKSYCKRGGFIPQVDFNPMEFGLPPNILELTDSAQLLSLIVAKEVLEDAGVSENSAHDRDKIGITLGIGGGQKISQSLNARLQYPVLKKVFRESGISDADSEMLIRKFQDQYIHWEENSFPGSLGNVIAGRIANRFDLGGMNCVVDAACAGSLAAIRMALTELTEGRADMMLTGGACTDNSAYMYMSFSKTPAFTVDEQIKPFDADSKGMMIGEGIGMVALKRLEDAERDGDKIYAVIKGVGASSDGKFKSIYAPRPEGQAKALRRAYDDAGFPAHTLGLMEAHGTGTAAGDVAEFSGLSLVMGESSDETQHIALGSIKSQVGHTKSTAGTAGLIKAALALHHKVLPPTINVNKPNPKLNIEASPFYLSTETRPWLPRPDGTPRRAAVSSFGFGGTNFHLVMEEYQRDHGRTPYRLRSTQVPLLFAAPSREALSNDLKALCERLSNTEETFETLTAPFTLKGEPPKAEWPRLGIVAANAKALKACLEDAIEKLATSSDDWHTQDMSFRAQAMAKNTRVAALFAGQGSQYLGMGGELAMLYPEMRAEFIAADEVFHQRGYPGRHGTGELSSHVFPIPKFDSDARKQDEEALTNTRIAQSAIGVVSMGQFEILKAAGLTPDAVAGHSFGELSALRAAGVIDQASYYRLAFARGDAMASVPKGKDAGTMAAVILPDASHRSTLDTLLTQHESVVIANHNSPTQLVLAGPTDAVKQLVQALADKGIRAIALPVSGAFHTPLVGHAHAPFAKAIDKESFSDAHAVLYANASGDKRPTDGKSLKQSLKAQMLEQVQFESQIESLYRDGVRVFIEFGPKNTLSRLVDAILGERAKACLILSLDAQAVGSQGRADSKLKLAAVELATAGFAITNPDPYREQLSHKAMPKSPLTVKLSASNYLSPATAARMQASLKDGQISKQTQIVEKIVEKTQYVPKAAPAQPAPAVQTTAASEQTSPAPTAGAGTNVGTGTLEALFAAQQQLAALHQQFLTIPAQYGEGVQALMQKQLELASAGLPVPAATERALELFHQHQADTLKIHSDFMRAQVLGSEQMLSALSGQTLVSQAPQTAAAVVAAPVAAASQVMAAPVVKAPEAPVTAPVAAQVAAPMPAPAMVIPAAASVAALPIQDIMLQVVAAKTGYPTEMLDLSMDMEADLGIDSIKRVEILGTVQDELPTLPELDAATLAECRTLEDIVAYMHKVAGTSPVTAATSHSQAVPTPVSASADITAVMLKVVADKTGYPTEMLDLAMDMEADLGIDSIKRVEILGTVQDELPMLPELDAATLAECRTLEDIVAYMHSMTGAAVSQAPVSQTAAPASHQAAHSSSDITPVMLKVVADKTGYPAEMLDLAMDMEADLGIDSIKRVEILGTVQDELPTLPELDAATLAECRTLADIVAYMHSMTGAAVSQAAVSQVAAQGATQSTQNSSDITAVMLNVVADKTGYPAEMLELAMDMEADLGIDSIKRVEILGTVQDALPGLPEIDPSTLAECRTLGDIIACYGTDGAQDATDNGKAEAQQTEADADTGIEVEVDIAVSALAAAQDIVASESATASAFESDNATAAAAAATLPTPTPQQVLDTMLTVVAEKTGYPVEMLDLAMDMEADLGIDSIKRVEILGTVQERLPGLAEVDAATLAECRTLGQIVESFSLPNQYVGTDASTDTELAPHTGVALKKLQAADRLEAPSATGLFAAKGRVIILDDGHNAGVLAGRLDAKGHAVTVIRCDSLGHQSVLDASIDARTLSQGGDMDTEIQSLIKALEPVSAFIHLQPVMAADDGAADVKATARFSDEAFSQVSLAFLFAKHLAADFAAEGAHRRAFITAARMDGKLGLSGADVELNQAALFGLTKTLAQEWPHTHCRALDVAAQLDATSLADAVIDALYGADDLLEWGIAADGRFAALATDAQQISAKTALNSTDKILVTGGAKGVTLDCALALAARTHAHFILAGRSKALSLNEFPVWAKGVAATELKQAAIQELLAGGKRPTPKEVDALIAPLASALEIQQALQAFSDLGASAEYLSMDVSSAESIAKALGPIQAIAPVTGLIHGAGVLADKFIQDKTLDELKRVAGTKVDGLKGLLANLDGLKLVALFSSAAGFYGNKGQSDYAMANEILNKAAHRLAHAKPDCRVVAFDWGPWDGGMVTDSLKKMFQERGVYVIPRPLGAALFAEAVLGRAESQILVGSSMQGNADQAGANLKKPEGHSGITLGRTLYRPHLALLEDHQIGGNAVLPTVCALEWMQDAATRHFGGQWQPHDYRLLKGVVFDSDEKALTMQLNVTDAGLSALISCDGRPQYEARLQPPSPLSLPSEAMAADIRQSADKAVVTGKQLYQDGALFHGPALQMIGDVSWFDDGGLGCTVMLPAASVEPGQAAIIQQDALLQALLVWARLKYDAASLPASLTRAVQHLELSPGEQGQLRLWVKSHSSRQLCADVALYNAQGQLASAMEGVKVTISKSLNQAFLSAKGQEI</sequence>
<dbReference type="Pfam" id="PF02801">
    <property type="entry name" value="Ketoacyl-synt_C"/>
    <property type="match status" value="1"/>
</dbReference>
<reference evidence="10 11" key="1">
    <citation type="submission" date="2006-12" db="EMBL/GenBank/DDBJ databases">
        <title>Complete sequence of Shewanella amazonensis SB2B.</title>
        <authorList>
            <consortium name="US DOE Joint Genome Institute"/>
            <person name="Copeland A."/>
            <person name="Lucas S."/>
            <person name="Lapidus A."/>
            <person name="Barry K."/>
            <person name="Detter J.C."/>
            <person name="Glavina del Rio T."/>
            <person name="Hammon N."/>
            <person name="Israni S."/>
            <person name="Dalin E."/>
            <person name="Tice H."/>
            <person name="Pitluck S."/>
            <person name="Munk A.C."/>
            <person name="Brettin T."/>
            <person name="Bruce D."/>
            <person name="Han C."/>
            <person name="Tapia R."/>
            <person name="Gilna P."/>
            <person name="Schmutz J."/>
            <person name="Larimer F."/>
            <person name="Land M."/>
            <person name="Hauser L."/>
            <person name="Kyrpides N."/>
            <person name="Mikhailova N."/>
            <person name="Fredrickson J."/>
            <person name="Richardson P."/>
        </authorList>
    </citation>
    <scope>NUCLEOTIDE SEQUENCE [LARGE SCALE GENOMIC DNA]</scope>
    <source>
        <strain evidence="11">ATCC BAA-1098 / SB2B</strain>
    </source>
</reference>
<dbReference type="eggNOG" id="COG3321">
    <property type="taxonomic scope" value="Bacteria"/>
</dbReference>
<evidence type="ECO:0000259" key="9">
    <source>
        <dbReference type="PROSITE" id="PS52019"/>
    </source>
</evidence>
<keyword evidence="3" id="KW-0597">Phosphoprotein</keyword>
<feature type="domain" description="Carrier" evidence="7">
    <location>
        <begin position="1289"/>
        <end position="1369"/>
    </location>
</feature>
<dbReference type="EC" id="2.3.1.94" evidence="10"/>
<comment type="caution">
    <text evidence="5">Lacks conserved residue(s) required for the propagation of feature annotation.</text>
</comment>
<evidence type="ECO:0000313" key="10">
    <source>
        <dbReference type="EMBL" id="ABL99322.1"/>
    </source>
</evidence>
<dbReference type="SUPFAM" id="SSF52151">
    <property type="entry name" value="FabD/lysophospholipase-like"/>
    <property type="match status" value="1"/>
</dbReference>
<dbReference type="Pfam" id="PF00109">
    <property type="entry name" value="ketoacyl-synt"/>
    <property type="match status" value="1"/>
</dbReference>
<dbReference type="InterPro" id="IPR004432">
    <property type="entry name" value="Omega_3_polyunsat_FA_synth"/>
</dbReference>
<evidence type="ECO:0000259" key="7">
    <source>
        <dbReference type="PROSITE" id="PS50075"/>
    </source>
</evidence>
<dbReference type="Gene3D" id="1.10.1200.10">
    <property type="entry name" value="ACP-like"/>
    <property type="match status" value="5"/>
</dbReference>
<evidence type="ECO:0000256" key="1">
    <source>
        <dbReference type="ARBA" id="ARBA00006484"/>
    </source>
</evidence>
<dbReference type="InterPro" id="IPR036291">
    <property type="entry name" value="NAD(P)-bd_dom_sf"/>
</dbReference>
<dbReference type="SMART" id="SM00822">
    <property type="entry name" value="PKS_KR"/>
    <property type="match status" value="1"/>
</dbReference>
<gene>
    <name evidence="10" type="ordered locus">Sama_1115</name>
</gene>
<dbReference type="InterPro" id="IPR057326">
    <property type="entry name" value="KR_dom"/>
</dbReference>
<feature type="region of interest" description="C-terminal hotdog fold" evidence="5">
    <location>
        <begin position="2394"/>
        <end position="2533"/>
    </location>
</feature>
<dbReference type="InterPro" id="IPR014043">
    <property type="entry name" value="Acyl_transferase_dom"/>
</dbReference>
<dbReference type="InterPro" id="IPR036736">
    <property type="entry name" value="ACP-like_sf"/>
</dbReference>
<dbReference type="Pfam" id="PF14765">
    <property type="entry name" value="PS-DH"/>
    <property type="match status" value="1"/>
</dbReference>
<evidence type="ECO:0000256" key="6">
    <source>
        <dbReference type="SAM" id="MobiDB-lite"/>
    </source>
</evidence>
<dbReference type="OrthoDB" id="9778690at2"/>
<dbReference type="SUPFAM" id="SSF53901">
    <property type="entry name" value="Thiolase-like"/>
    <property type="match status" value="1"/>
</dbReference>
<organism evidence="10 11">
    <name type="scientific">Shewanella amazonensis (strain ATCC BAA-1098 / SB2B)</name>
    <dbReference type="NCBI Taxonomy" id="326297"/>
    <lineage>
        <taxon>Bacteria</taxon>
        <taxon>Pseudomonadati</taxon>
        <taxon>Pseudomonadota</taxon>
        <taxon>Gammaproteobacteria</taxon>
        <taxon>Alteromonadales</taxon>
        <taxon>Shewanellaceae</taxon>
        <taxon>Shewanella</taxon>
    </lineage>
</organism>
<evidence type="ECO:0000259" key="8">
    <source>
        <dbReference type="PROSITE" id="PS52004"/>
    </source>
</evidence>
<dbReference type="InterPro" id="IPR001227">
    <property type="entry name" value="Ac_transferase_dom_sf"/>
</dbReference>
<feature type="domain" description="Carrier" evidence="7">
    <location>
        <begin position="1189"/>
        <end position="1269"/>
    </location>
</feature>
<dbReference type="Proteomes" id="UP000009175">
    <property type="component" value="Chromosome"/>
</dbReference>
<keyword evidence="11" id="KW-1185">Reference proteome</keyword>
<protein>
    <submittedName>
        <fullName evidence="10">Erythronolide synthase</fullName>
        <ecNumber evidence="10">2.3.1.94</ecNumber>
    </submittedName>
</protein>
<feature type="region of interest" description="Disordered" evidence="6">
    <location>
        <begin position="1002"/>
        <end position="1032"/>
    </location>
</feature>
<dbReference type="Gene3D" id="3.40.50.720">
    <property type="entry name" value="NAD(P)-binding Rossmann-like Domain"/>
    <property type="match status" value="1"/>
</dbReference>
<dbReference type="EMBL" id="CP000507">
    <property type="protein sequence ID" value="ABL99322.1"/>
    <property type="molecule type" value="Genomic_DNA"/>
</dbReference>
<dbReference type="Gene3D" id="3.40.47.10">
    <property type="match status" value="1"/>
</dbReference>
<dbReference type="InterPro" id="IPR052568">
    <property type="entry name" value="PKS-FAS_Synthase"/>
</dbReference>
<evidence type="ECO:0000313" key="11">
    <source>
        <dbReference type="Proteomes" id="UP000009175"/>
    </source>
</evidence>
<dbReference type="InterPro" id="IPR014031">
    <property type="entry name" value="Ketoacyl_synth_C"/>
</dbReference>
<dbReference type="InterPro" id="IPR049900">
    <property type="entry name" value="PKS_mFAS_DH"/>
</dbReference>
<evidence type="ECO:0000256" key="3">
    <source>
        <dbReference type="ARBA" id="ARBA00022553"/>
    </source>
</evidence>
<feature type="domain" description="Ketosynthase family 3 (KS3)" evidence="8">
    <location>
        <begin position="20"/>
        <end position="477"/>
    </location>
</feature>
<feature type="domain" description="PKS/mFAS DH" evidence="9">
    <location>
        <begin position="2262"/>
        <end position="2533"/>
    </location>
</feature>
<keyword evidence="4 10" id="KW-0808">Transferase</keyword>
<proteinExistence type="inferred from homology"/>
<comment type="similarity">
    <text evidence="1">Belongs to the short-chain dehydrogenases/reductases (SDR) family.</text>
</comment>
<dbReference type="Gene3D" id="3.40.366.10">
    <property type="entry name" value="Malonyl-Coenzyme A Acyl Carrier Protein, domain 2"/>
    <property type="match status" value="1"/>
</dbReference>
<dbReference type="InterPro" id="IPR013968">
    <property type="entry name" value="PKS_KR"/>
</dbReference>
<dbReference type="PANTHER" id="PTHR43074">
    <property type="entry name" value="OMEGA-3 POLYUNSATURATED FATTY ACID SYNTHASE PFAB-RELATED"/>
    <property type="match status" value="1"/>
</dbReference>
<dbReference type="PROSITE" id="PS52019">
    <property type="entry name" value="PKS_MFAS_DH"/>
    <property type="match status" value="1"/>
</dbReference>
<dbReference type="SUPFAM" id="SSF51735">
    <property type="entry name" value="NAD(P)-binding Rossmann-fold domains"/>
    <property type="match status" value="2"/>
</dbReference>
<dbReference type="InterPro" id="IPR049551">
    <property type="entry name" value="PKS_DH_C"/>
</dbReference>
<dbReference type="Gene3D" id="3.10.129.110">
    <property type="entry name" value="Polyketide synthase dehydratase"/>
    <property type="match status" value="1"/>
</dbReference>
<keyword evidence="10" id="KW-0012">Acyltransferase</keyword>
<dbReference type="GO" id="GO:0047879">
    <property type="term" value="F:erythronolide synthase activity"/>
    <property type="evidence" value="ECO:0007669"/>
    <property type="project" value="UniProtKB-EC"/>
</dbReference>
<feature type="domain" description="Carrier" evidence="7">
    <location>
        <begin position="1394"/>
        <end position="1471"/>
    </location>
</feature>